<dbReference type="HAMAP" id="MF_00268">
    <property type="entry name" value="RecA"/>
    <property type="match status" value="1"/>
</dbReference>
<keyword evidence="6 9" id="KW-0233">DNA recombination</keyword>
<dbReference type="Pfam" id="PF21096">
    <property type="entry name" value="RecA_C"/>
    <property type="match status" value="1"/>
</dbReference>
<feature type="domain" description="RecA family profile 1" evidence="13">
    <location>
        <begin position="37"/>
        <end position="196"/>
    </location>
</feature>
<evidence type="ECO:0000256" key="3">
    <source>
        <dbReference type="ARBA" id="ARBA00022741"/>
    </source>
</evidence>
<evidence type="ECO:0000256" key="5">
    <source>
        <dbReference type="ARBA" id="ARBA00023125"/>
    </source>
</evidence>
<dbReference type="PROSITE" id="PS50162">
    <property type="entry name" value="RECA_2"/>
    <property type="match status" value="1"/>
</dbReference>
<evidence type="ECO:0000256" key="6">
    <source>
        <dbReference type="ARBA" id="ARBA00023172"/>
    </source>
</evidence>
<comment type="function">
    <text evidence="9">Can catalyze the hydrolysis of ATP in the presence of single-stranded DNA, the ATP-dependent uptake of single-stranded DNA by duplex DNA, and the ATP-dependent hybridization of homologous single-stranded DNAs. It interacts with LexA causing its activation and leading to its autocatalytic cleavage.</text>
</comment>
<dbReference type="PROSITE" id="PS50163">
    <property type="entry name" value="RECA_3"/>
    <property type="match status" value="1"/>
</dbReference>
<evidence type="ECO:0000256" key="12">
    <source>
        <dbReference type="SAM" id="MobiDB-lite"/>
    </source>
</evidence>
<organism evidence="15 16">
    <name type="scientific">Streptomyces bohaiensis</name>
    <dbReference type="NCBI Taxonomy" id="1431344"/>
    <lineage>
        <taxon>Bacteria</taxon>
        <taxon>Bacillati</taxon>
        <taxon>Actinomycetota</taxon>
        <taxon>Actinomycetes</taxon>
        <taxon>Kitasatosporales</taxon>
        <taxon>Streptomycetaceae</taxon>
        <taxon>Streptomyces</taxon>
    </lineage>
</organism>
<evidence type="ECO:0000313" key="16">
    <source>
        <dbReference type="Proteomes" id="UP000727056"/>
    </source>
</evidence>
<dbReference type="PANTHER" id="PTHR45900">
    <property type="entry name" value="RECA"/>
    <property type="match status" value="1"/>
</dbReference>
<dbReference type="Gene3D" id="3.40.50.300">
    <property type="entry name" value="P-loop containing nucleotide triphosphate hydrolases"/>
    <property type="match status" value="1"/>
</dbReference>
<keyword evidence="3 9" id="KW-0547">Nucleotide-binding</keyword>
<evidence type="ECO:0000313" key="15">
    <source>
        <dbReference type="EMBL" id="NJQ13450.1"/>
    </source>
</evidence>
<dbReference type="EMBL" id="JAAVJC010000001">
    <property type="protein sequence ID" value="NJQ13450.1"/>
    <property type="molecule type" value="Genomic_DNA"/>
</dbReference>
<dbReference type="InterPro" id="IPR013765">
    <property type="entry name" value="DNA_recomb/repair_RecA"/>
</dbReference>
<dbReference type="InterPro" id="IPR020584">
    <property type="entry name" value="DNA_recomb/repair_RecA_CS"/>
</dbReference>
<dbReference type="InterPro" id="IPR049428">
    <property type="entry name" value="RecA-like_N"/>
</dbReference>
<dbReference type="NCBIfam" id="TIGR02012">
    <property type="entry name" value="tigrfam_recA"/>
    <property type="match status" value="1"/>
</dbReference>
<dbReference type="PROSITE" id="PS00321">
    <property type="entry name" value="RECA_1"/>
    <property type="match status" value="1"/>
</dbReference>
<evidence type="ECO:0000256" key="4">
    <source>
        <dbReference type="ARBA" id="ARBA00022840"/>
    </source>
</evidence>
<evidence type="ECO:0000256" key="9">
    <source>
        <dbReference type="HAMAP-Rule" id="MF_00268"/>
    </source>
</evidence>
<dbReference type="PANTHER" id="PTHR45900:SF1">
    <property type="entry name" value="MITOCHONDRIAL DNA REPAIR PROTEIN RECA HOMOLOG-RELATED"/>
    <property type="match status" value="1"/>
</dbReference>
<keyword evidence="4 9" id="KW-0067">ATP-binding</keyword>
<comment type="similarity">
    <text evidence="1 9 11">Belongs to the RecA family.</text>
</comment>
<feature type="region of interest" description="Disordered" evidence="12">
    <location>
        <begin position="327"/>
        <end position="376"/>
    </location>
</feature>
<keyword evidence="16" id="KW-1185">Reference proteome</keyword>
<dbReference type="Proteomes" id="UP000727056">
    <property type="component" value="Unassembled WGS sequence"/>
</dbReference>
<keyword evidence="9 10" id="KW-0234">DNA repair</keyword>
<keyword evidence="9" id="KW-0963">Cytoplasm</keyword>
<dbReference type="InterPro" id="IPR023400">
    <property type="entry name" value="RecA_C_sf"/>
</dbReference>
<evidence type="ECO:0000256" key="1">
    <source>
        <dbReference type="ARBA" id="ARBA00009391"/>
    </source>
</evidence>
<keyword evidence="9 11" id="KW-0227">DNA damage</keyword>
<feature type="compositionally biased region" description="Low complexity" evidence="12">
    <location>
        <begin position="332"/>
        <end position="376"/>
    </location>
</feature>
<dbReference type="InterPro" id="IPR003593">
    <property type="entry name" value="AAA+_ATPase"/>
</dbReference>
<keyword evidence="7 9" id="KW-0742">SOS response</keyword>
<dbReference type="CDD" id="cd00983">
    <property type="entry name" value="RecA"/>
    <property type="match status" value="1"/>
</dbReference>
<evidence type="ECO:0000256" key="7">
    <source>
        <dbReference type="ARBA" id="ARBA00023236"/>
    </source>
</evidence>
<protein>
    <recommendedName>
        <fullName evidence="2 9">Protein RecA</fullName>
    </recommendedName>
    <alternativeName>
        <fullName evidence="8 9">Recombinase A</fullName>
    </alternativeName>
</protein>
<dbReference type="Pfam" id="PF00154">
    <property type="entry name" value="RecA_N"/>
    <property type="match status" value="1"/>
</dbReference>
<dbReference type="SUPFAM" id="SSF52540">
    <property type="entry name" value="P-loop containing nucleoside triphosphate hydrolases"/>
    <property type="match status" value="1"/>
</dbReference>
<dbReference type="PRINTS" id="PR00142">
    <property type="entry name" value="RECA"/>
</dbReference>
<evidence type="ECO:0000256" key="2">
    <source>
        <dbReference type="ARBA" id="ARBA00015553"/>
    </source>
</evidence>
<comment type="subcellular location">
    <subcellularLocation>
        <location evidence="9">Cytoplasm</location>
    </subcellularLocation>
</comment>
<gene>
    <name evidence="9 15" type="primary">recA</name>
    <name evidence="15" type="ORF">HCN52_00395</name>
</gene>
<dbReference type="SMART" id="SM00382">
    <property type="entry name" value="AAA"/>
    <property type="match status" value="1"/>
</dbReference>
<dbReference type="InterPro" id="IPR020587">
    <property type="entry name" value="RecA_monomer-monomer_interface"/>
</dbReference>
<proteinExistence type="inferred from homology"/>
<accession>A0ABX1C798</accession>
<evidence type="ECO:0000259" key="13">
    <source>
        <dbReference type="PROSITE" id="PS50162"/>
    </source>
</evidence>
<feature type="binding site" evidence="9">
    <location>
        <begin position="67"/>
        <end position="74"/>
    </location>
    <ligand>
        <name>ATP</name>
        <dbReference type="ChEBI" id="CHEBI:30616"/>
    </ligand>
</feature>
<comment type="caution">
    <text evidence="15">The sequence shown here is derived from an EMBL/GenBank/DDBJ whole genome shotgun (WGS) entry which is preliminary data.</text>
</comment>
<reference evidence="15 16" key="1">
    <citation type="submission" date="2020-03" db="EMBL/GenBank/DDBJ databases">
        <title>Draft genome of Streptomyces sp. ventii, isolated from the Axial Seamount in the Pacific Ocean, and resequencing of the two type strains Streptomyces lonarensis strain NCL 716 and Streptomyces bohaiensis strain 11A07.</title>
        <authorList>
            <person name="Loughran R.M."/>
            <person name="Pfannmuller K.M."/>
            <person name="Wasson B.J."/>
            <person name="Deadmond M.C."/>
            <person name="Paddock B.E."/>
            <person name="Koyack M.J."/>
            <person name="Gallegos D.A."/>
            <person name="Mitchell E.A."/>
            <person name="Ushijima B."/>
            <person name="Saw J.H."/>
            <person name="Mcphail K.L."/>
            <person name="Videau P."/>
        </authorList>
    </citation>
    <scope>NUCLEOTIDE SEQUENCE [LARGE SCALE GENOMIC DNA]</scope>
    <source>
        <strain evidence="15 16">11A07</strain>
    </source>
</reference>
<dbReference type="RefSeq" id="WP_168086288.1">
    <property type="nucleotide sequence ID" value="NZ_BHZH01000233.1"/>
</dbReference>
<evidence type="ECO:0000256" key="11">
    <source>
        <dbReference type="RuleBase" id="RU004527"/>
    </source>
</evidence>
<dbReference type="SUPFAM" id="SSF54752">
    <property type="entry name" value="RecA protein, C-terminal domain"/>
    <property type="match status" value="1"/>
</dbReference>
<keyword evidence="5 9" id="KW-0238">DNA-binding</keyword>
<dbReference type="InterPro" id="IPR020588">
    <property type="entry name" value="RecA_ATP-bd"/>
</dbReference>
<name>A0ABX1C798_9ACTN</name>
<dbReference type="InterPro" id="IPR027417">
    <property type="entry name" value="P-loop_NTPase"/>
</dbReference>
<evidence type="ECO:0000256" key="8">
    <source>
        <dbReference type="ARBA" id="ARBA00033319"/>
    </source>
</evidence>
<evidence type="ECO:0000256" key="10">
    <source>
        <dbReference type="RuleBase" id="RU000526"/>
    </source>
</evidence>
<feature type="domain" description="RecA family profile 2" evidence="14">
    <location>
        <begin position="201"/>
        <end position="274"/>
    </location>
</feature>
<evidence type="ECO:0000259" key="14">
    <source>
        <dbReference type="PROSITE" id="PS50163"/>
    </source>
</evidence>
<sequence>MAAGTDREKALDTALAQIERQFGKGAVMRMGDRSNEPIEVIATGSTALDVALGVGGLPRGRVVEVYGPESSGKTTLTLHAVANAQRAGGTVAFVDAEHALDPEYARNLGVDIDQLILSQPDNGEQALEIVDMLIRSGALDLIVIDSVAALVPRAEIEGEMGDSHVGLQARLMSQALRKITGALHQSKTTAIFINQLREKVGVMFGSPETTTGGRALKFYASVRLDIRRIETLKDGTDAVGNRTRVKVVKNKVAPPFKQAEFDILYGIGISREGGLIDMGVEHGFIRKSGAWYTYEGDQLGQGKENARNFLRDNPDLANEIEKKIKEKLGIGPKAEAPAPEPGADAAATTAPSVPAPATAAAPAKATKTAKSAAAKS</sequence>
<dbReference type="InterPro" id="IPR049261">
    <property type="entry name" value="RecA-like_C"/>
</dbReference>